<dbReference type="NCBIfam" id="NF004823">
    <property type="entry name" value="PRK06179.1"/>
    <property type="match status" value="1"/>
</dbReference>
<feature type="compositionally biased region" description="Basic residues" evidence="4">
    <location>
        <begin position="21"/>
        <end position="33"/>
    </location>
</feature>
<dbReference type="PANTHER" id="PTHR43976:SF16">
    <property type="entry name" value="SHORT-CHAIN DEHYDROGENASE_REDUCTASE FAMILY PROTEIN"/>
    <property type="match status" value="1"/>
</dbReference>
<evidence type="ECO:0000256" key="2">
    <source>
        <dbReference type="ARBA" id="ARBA00023002"/>
    </source>
</evidence>
<keyword evidence="6" id="KW-1185">Reference proteome</keyword>
<sequence>MNRIEGAAATATDLGTTVIRVRHRNPHTPRKTKQSMSQEPTMATTRPVALVTGASSGIGKAAALALAAAGYEVVGTSRDTAHVTPLKGVTFLDLDVTSDASVTAAVGEVIDRFGRIDVLVNNAGIGSAGAAEESSAAQAQGLFDINVFGVIRMTNAVLPHMRAQRSGRIVNISSIVGFMPQPYMAVYAASKHAVEGYSESVDHEVREYGVRSLLVEPAWTNTAFDAASVRPDRPLDVYAKQRHVFEEYMAGAVKDGDDPAVVAKEIVAAATDAKPKLRYTAGAMTGRVRTMRRIVPSRMFDQQLRKLNRLPA</sequence>
<dbReference type="InterPro" id="IPR002347">
    <property type="entry name" value="SDR_fam"/>
</dbReference>
<accession>A0ABP5W2A0</accession>
<evidence type="ECO:0000256" key="1">
    <source>
        <dbReference type="ARBA" id="ARBA00006484"/>
    </source>
</evidence>
<dbReference type="InterPro" id="IPR051911">
    <property type="entry name" value="SDR_oxidoreductase"/>
</dbReference>
<evidence type="ECO:0000256" key="4">
    <source>
        <dbReference type="SAM" id="MobiDB-lite"/>
    </source>
</evidence>
<gene>
    <name evidence="5" type="ORF">GCM10010255_61830</name>
</gene>
<dbReference type="PRINTS" id="PR00081">
    <property type="entry name" value="GDHRDH"/>
</dbReference>
<dbReference type="SUPFAM" id="SSF51735">
    <property type="entry name" value="NAD(P)-binding Rossmann-fold domains"/>
    <property type="match status" value="1"/>
</dbReference>
<evidence type="ECO:0000256" key="3">
    <source>
        <dbReference type="RuleBase" id="RU000363"/>
    </source>
</evidence>
<proteinExistence type="inferred from homology"/>
<evidence type="ECO:0000313" key="6">
    <source>
        <dbReference type="Proteomes" id="UP001499986"/>
    </source>
</evidence>
<reference evidence="6" key="1">
    <citation type="journal article" date="2019" name="Int. J. Syst. Evol. Microbiol.">
        <title>The Global Catalogue of Microorganisms (GCM) 10K type strain sequencing project: providing services to taxonomists for standard genome sequencing and annotation.</title>
        <authorList>
            <consortium name="The Broad Institute Genomics Platform"/>
            <consortium name="The Broad Institute Genome Sequencing Center for Infectious Disease"/>
            <person name="Wu L."/>
            <person name="Ma J."/>
        </authorList>
    </citation>
    <scope>NUCLEOTIDE SEQUENCE [LARGE SCALE GENOMIC DNA]</scope>
    <source>
        <strain evidence="6">JCM 4358</strain>
    </source>
</reference>
<organism evidence="5 6">
    <name type="scientific">Streptomyces coeruleofuscus</name>
    <dbReference type="NCBI Taxonomy" id="66879"/>
    <lineage>
        <taxon>Bacteria</taxon>
        <taxon>Bacillati</taxon>
        <taxon>Actinomycetota</taxon>
        <taxon>Actinomycetes</taxon>
        <taxon>Kitasatosporales</taxon>
        <taxon>Streptomycetaceae</taxon>
        <taxon>Streptomyces</taxon>
    </lineage>
</organism>
<dbReference type="InterPro" id="IPR036291">
    <property type="entry name" value="NAD(P)-bd_dom_sf"/>
</dbReference>
<keyword evidence="2" id="KW-0560">Oxidoreductase</keyword>
<dbReference type="PANTHER" id="PTHR43976">
    <property type="entry name" value="SHORT CHAIN DEHYDROGENASE"/>
    <property type="match status" value="1"/>
</dbReference>
<dbReference type="EMBL" id="BAAASE010000009">
    <property type="protein sequence ID" value="GAA2415302.1"/>
    <property type="molecule type" value="Genomic_DNA"/>
</dbReference>
<protein>
    <submittedName>
        <fullName evidence="5">Oxidoreductase</fullName>
    </submittedName>
</protein>
<name>A0ABP5W2A0_9ACTN</name>
<comment type="caution">
    <text evidence="5">The sequence shown here is derived from an EMBL/GenBank/DDBJ whole genome shotgun (WGS) entry which is preliminary data.</text>
</comment>
<dbReference type="CDD" id="cd05374">
    <property type="entry name" value="17beta-HSD-like_SDR_c"/>
    <property type="match status" value="1"/>
</dbReference>
<feature type="region of interest" description="Disordered" evidence="4">
    <location>
        <begin position="21"/>
        <end position="43"/>
    </location>
</feature>
<dbReference type="Proteomes" id="UP001499986">
    <property type="component" value="Unassembled WGS sequence"/>
</dbReference>
<feature type="compositionally biased region" description="Polar residues" evidence="4">
    <location>
        <begin position="34"/>
        <end position="43"/>
    </location>
</feature>
<comment type="similarity">
    <text evidence="1 3">Belongs to the short-chain dehydrogenases/reductases (SDR) family.</text>
</comment>
<dbReference type="Pfam" id="PF00106">
    <property type="entry name" value="adh_short"/>
    <property type="match status" value="1"/>
</dbReference>
<dbReference type="Gene3D" id="3.40.50.720">
    <property type="entry name" value="NAD(P)-binding Rossmann-like Domain"/>
    <property type="match status" value="1"/>
</dbReference>
<dbReference type="PRINTS" id="PR00080">
    <property type="entry name" value="SDRFAMILY"/>
</dbReference>
<evidence type="ECO:0000313" key="5">
    <source>
        <dbReference type="EMBL" id="GAA2415302.1"/>
    </source>
</evidence>